<evidence type="ECO:0000313" key="4">
    <source>
        <dbReference type="Proteomes" id="UP000628463"/>
    </source>
</evidence>
<evidence type="ECO:0000313" key="3">
    <source>
        <dbReference type="EMBL" id="MBC5680710.1"/>
    </source>
</evidence>
<sequence length="398" mass="44305">MLKWLMLFVYFIVGVYVLHRIIYWFKIVTPLFKHRGVQGICVALYCIAASTIFFGAFLPSGRIQTSVHRAGNVWLGFLIYLLTYIAASDIIVLILKLINKKKEIPILKKRYGALIIGAAVTVSSFGFTIYGTIHARNMTTKEYDVSIEKHVDGLDGLNVVLVADLHLGYSIGCKDMEKMVKRINALNPDVVIYAGDIFDNDYDALDDPDRLSQIISGVNAKYGSYAVFGNHDVTETLVGGFSVSSAYRAFRDDRMEPFLESAGINVLLDDVIQIADGKINLVGRLDEEKPGDGTKNRKPLDELLSECDMNKPVIVINHEPDKLRQNAQSGVDVLLSGHTHAGQFFPLTIVQPFAWENYYGVKKIDNMYSVVTSGIGVYGPAIRVGTDSEVTKINIYFK</sequence>
<dbReference type="Proteomes" id="UP000628463">
    <property type="component" value="Unassembled WGS sequence"/>
</dbReference>
<dbReference type="PANTHER" id="PTHR31302">
    <property type="entry name" value="TRANSMEMBRANE PROTEIN WITH METALLOPHOSPHOESTERASE DOMAIN-RELATED"/>
    <property type="match status" value="1"/>
</dbReference>
<keyword evidence="4" id="KW-1185">Reference proteome</keyword>
<dbReference type="InterPro" id="IPR029052">
    <property type="entry name" value="Metallo-depent_PP-like"/>
</dbReference>
<protein>
    <submittedName>
        <fullName evidence="3">Metallophosphoesterase</fullName>
    </submittedName>
</protein>
<accession>A0ABR7G1B4</accession>
<organism evidence="3 4">
    <name type="scientific">Lachnospira hominis</name>
    <name type="common">ex Liu et al. 2021</name>
    <dbReference type="NCBI Taxonomy" id="2763051"/>
    <lineage>
        <taxon>Bacteria</taxon>
        <taxon>Bacillati</taxon>
        <taxon>Bacillota</taxon>
        <taxon>Clostridia</taxon>
        <taxon>Lachnospirales</taxon>
        <taxon>Lachnospiraceae</taxon>
        <taxon>Lachnospira</taxon>
    </lineage>
</organism>
<dbReference type="InterPro" id="IPR051158">
    <property type="entry name" value="Metallophosphoesterase_sf"/>
</dbReference>
<keyword evidence="1" id="KW-0812">Transmembrane</keyword>
<comment type="caution">
    <text evidence="3">The sequence shown here is derived from an EMBL/GenBank/DDBJ whole genome shotgun (WGS) entry which is preliminary data.</text>
</comment>
<keyword evidence="1" id="KW-0472">Membrane</keyword>
<evidence type="ECO:0000256" key="1">
    <source>
        <dbReference type="SAM" id="Phobius"/>
    </source>
</evidence>
<dbReference type="SUPFAM" id="SSF56300">
    <property type="entry name" value="Metallo-dependent phosphatases"/>
    <property type="match status" value="1"/>
</dbReference>
<dbReference type="EMBL" id="JACOPD010000004">
    <property type="protein sequence ID" value="MBC5680710.1"/>
    <property type="molecule type" value="Genomic_DNA"/>
</dbReference>
<gene>
    <name evidence="3" type="ORF">H8S01_07035</name>
</gene>
<feature type="domain" description="Calcineurin-like phosphoesterase" evidence="2">
    <location>
        <begin position="158"/>
        <end position="341"/>
    </location>
</feature>
<dbReference type="Gene3D" id="3.60.21.10">
    <property type="match status" value="1"/>
</dbReference>
<name>A0ABR7G1B4_9FIRM</name>
<keyword evidence="1" id="KW-1133">Transmembrane helix</keyword>
<dbReference type="PANTHER" id="PTHR31302:SF0">
    <property type="entry name" value="TRANSMEMBRANE PROTEIN WITH METALLOPHOSPHOESTERASE DOMAIN"/>
    <property type="match status" value="1"/>
</dbReference>
<dbReference type="RefSeq" id="WP_186836688.1">
    <property type="nucleotide sequence ID" value="NZ_JACOPD010000004.1"/>
</dbReference>
<feature type="transmembrane region" description="Helical" evidence="1">
    <location>
        <begin position="77"/>
        <end position="99"/>
    </location>
</feature>
<dbReference type="InterPro" id="IPR004843">
    <property type="entry name" value="Calcineurin-like_PHP"/>
</dbReference>
<feature type="transmembrane region" description="Helical" evidence="1">
    <location>
        <begin position="37"/>
        <end position="57"/>
    </location>
</feature>
<evidence type="ECO:0000259" key="2">
    <source>
        <dbReference type="Pfam" id="PF00149"/>
    </source>
</evidence>
<feature type="transmembrane region" description="Helical" evidence="1">
    <location>
        <begin position="6"/>
        <end position="25"/>
    </location>
</feature>
<proteinExistence type="predicted"/>
<dbReference type="CDD" id="cd07385">
    <property type="entry name" value="MPP_YkuE_C"/>
    <property type="match status" value="1"/>
</dbReference>
<feature type="transmembrane region" description="Helical" evidence="1">
    <location>
        <begin position="111"/>
        <end position="133"/>
    </location>
</feature>
<reference evidence="3 4" key="1">
    <citation type="submission" date="2020-08" db="EMBL/GenBank/DDBJ databases">
        <title>Genome public.</title>
        <authorList>
            <person name="Liu C."/>
            <person name="Sun Q."/>
        </authorList>
    </citation>
    <scope>NUCLEOTIDE SEQUENCE [LARGE SCALE GENOMIC DNA]</scope>
    <source>
        <strain evidence="3 4">NSJ-43</strain>
    </source>
</reference>
<dbReference type="Pfam" id="PF00149">
    <property type="entry name" value="Metallophos"/>
    <property type="match status" value="1"/>
</dbReference>